<evidence type="ECO:0000259" key="4">
    <source>
        <dbReference type="Pfam" id="PF18052"/>
    </source>
</evidence>
<dbReference type="GO" id="GO:0000166">
    <property type="term" value="F:nucleotide binding"/>
    <property type="evidence" value="ECO:0007669"/>
    <property type="project" value="UniProtKB-KW"/>
</dbReference>
<evidence type="ECO:0000256" key="1">
    <source>
        <dbReference type="ARBA" id="ARBA00022737"/>
    </source>
</evidence>
<proteinExistence type="predicted"/>
<keyword evidence="3" id="KW-0611">Plant defense</keyword>
<dbReference type="Gene3D" id="1.20.5.4130">
    <property type="match status" value="1"/>
</dbReference>
<evidence type="ECO:0000256" key="3">
    <source>
        <dbReference type="ARBA" id="ARBA00022821"/>
    </source>
</evidence>
<dbReference type="STRING" id="3818.A0A444Z2S3"/>
<organism evidence="5 6">
    <name type="scientific">Arachis hypogaea</name>
    <name type="common">Peanut</name>
    <dbReference type="NCBI Taxonomy" id="3818"/>
    <lineage>
        <taxon>Eukaryota</taxon>
        <taxon>Viridiplantae</taxon>
        <taxon>Streptophyta</taxon>
        <taxon>Embryophyta</taxon>
        <taxon>Tracheophyta</taxon>
        <taxon>Spermatophyta</taxon>
        <taxon>Magnoliopsida</taxon>
        <taxon>eudicotyledons</taxon>
        <taxon>Gunneridae</taxon>
        <taxon>Pentapetalae</taxon>
        <taxon>rosids</taxon>
        <taxon>fabids</taxon>
        <taxon>Fabales</taxon>
        <taxon>Fabaceae</taxon>
        <taxon>Papilionoideae</taxon>
        <taxon>50 kb inversion clade</taxon>
        <taxon>dalbergioids sensu lato</taxon>
        <taxon>Dalbergieae</taxon>
        <taxon>Pterocarpus clade</taxon>
        <taxon>Arachis</taxon>
    </lineage>
</organism>
<dbReference type="AlphaFoldDB" id="A0A444Z2S3"/>
<keyword evidence="2" id="KW-0547">Nucleotide-binding</keyword>
<dbReference type="Pfam" id="PF18052">
    <property type="entry name" value="Rx_N"/>
    <property type="match status" value="1"/>
</dbReference>
<evidence type="ECO:0000256" key="2">
    <source>
        <dbReference type="ARBA" id="ARBA00022741"/>
    </source>
</evidence>
<gene>
    <name evidence="5" type="ORF">Ahy_B05g076218</name>
</gene>
<dbReference type="EMBL" id="SDMP01000015">
    <property type="protein sequence ID" value="RYR08499.1"/>
    <property type="molecule type" value="Genomic_DNA"/>
</dbReference>
<accession>A0A444Z2S3</accession>
<reference evidence="5 6" key="1">
    <citation type="submission" date="2019-01" db="EMBL/GenBank/DDBJ databases">
        <title>Sequencing of cultivated peanut Arachis hypogaea provides insights into genome evolution and oil improvement.</title>
        <authorList>
            <person name="Chen X."/>
        </authorList>
    </citation>
    <scope>NUCLEOTIDE SEQUENCE [LARGE SCALE GENOMIC DNA]</scope>
    <source>
        <strain evidence="6">cv. Fuhuasheng</strain>
        <tissue evidence="5">Leaves</tissue>
    </source>
</reference>
<keyword evidence="1" id="KW-0677">Repeat</keyword>
<sequence>MTKIPNEEKIWPGIKQTQITHAVAHDSPIAPVGPNPSVARFRASQEDVLTRTATLGRGAATTEFKRFLALTEATKDRKLIKRLETNLYPVQAVLNDAEQRQINDLAVKKWLDNLKDADV</sequence>
<dbReference type="Proteomes" id="UP000289738">
    <property type="component" value="Chromosome B05"/>
</dbReference>
<keyword evidence="6" id="KW-1185">Reference proteome</keyword>
<feature type="domain" description="Disease resistance N-terminal" evidence="4">
    <location>
        <begin position="75"/>
        <end position="117"/>
    </location>
</feature>
<name>A0A444Z2S3_ARAHY</name>
<protein>
    <recommendedName>
        <fullName evidence="4">Disease resistance N-terminal domain-containing protein</fullName>
    </recommendedName>
</protein>
<dbReference type="InterPro" id="IPR041118">
    <property type="entry name" value="Rx_N"/>
</dbReference>
<evidence type="ECO:0000313" key="6">
    <source>
        <dbReference type="Proteomes" id="UP000289738"/>
    </source>
</evidence>
<comment type="caution">
    <text evidence="5">The sequence shown here is derived from an EMBL/GenBank/DDBJ whole genome shotgun (WGS) entry which is preliminary data.</text>
</comment>
<evidence type="ECO:0000313" key="5">
    <source>
        <dbReference type="EMBL" id="RYR08499.1"/>
    </source>
</evidence>
<dbReference type="GO" id="GO:0006952">
    <property type="term" value="P:defense response"/>
    <property type="evidence" value="ECO:0007669"/>
    <property type="project" value="UniProtKB-KW"/>
</dbReference>